<keyword evidence="3" id="KW-1185">Reference proteome</keyword>
<reference evidence="2 3" key="1">
    <citation type="journal article" date="2015" name="Stand. Genomic Sci.">
        <title>Genomic Encyclopedia of Bacterial and Archaeal Type Strains, Phase III: the genomes of soil and plant-associated and newly described type strains.</title>
        <authorList>
            <person name="Whitman W.B."/>
            <person name="Woyke T."/>
            <person name="Klenk H.P."/>
            <person name="Zhou Y."/>
            <person name="Lilburn T.G."/>
            <person name="Beck B.J."/>
            <person name="De Vos P."/>
            <person name="Vandamme P."/>
            <person name="Eisen J.A."/>
            <person name="Garrity G."/>
            <person name="Hugenholtz P."/>
            <person name="Kyrpides N.C."/>
        </authorList>
    </citation>
    <scope>NUCLEOTIDE SEQUENCE [LARGE SCALE GENOMIC DNA]</scope>
    <source>
        <strain evidence="2 3">CGMCC 1.6847</strain>
    </source>
</reference>
<dbReference type="PROSITE" id="PS50853">
    <property type="entry name" value="FN3"/>
    <property type="match status" value="3"/>
</dbReference>
<dbReference type="Gene3D" id="2.60.40.10">
    <property type="entry name" value="Immunoglobulins"/>
    <property type="match status" value="3"/>
</dbReference>
<dbReference type="InterPro" id="IPR036116">
    <property type="entry name" value="FN3_sf"/>
</dbReference>
<dbReference type="NCBIfam" id="NF038128">
    <property type="entry name" value="choice_anch_J"/>
    <property type="match status" value="1"/>
</dbReference>
<dbReference type="CDD" id="cd00063">
    <property type="entry name" value="FN3"/>
    <property type="match status" value="2"/>
</dbReference>
<dbReference type="InterPro" id="IPR013783">
    <property type="entry name" value="Ig-like_fold"/>
</dbReference>
<feature type="domain" description="Fibronectin type-III" evidence="1">
    <location>
        <begin position="810"/>
        <end position="902"/>
    </location>
</feature>
<accession>A0ABY3FL07</accession>
<evidence type="ECO:0000313" key="2">
    <source>
        <dbReference type="EMBL" id="TWI01141.1"/>
    </source>
</evidence>
<feature type="domain" description="Fibronectin type-III" evidence="1">
    <location>
        <begin position="269"/>
        <end position="357"/>
    </location>
</feature>
<dbReference type="RefSeq" id="WP_144889827.1">
    <property type="nucleotide sequence ID" value="NZ_VLKO01000003.1"/>
</dbReference>
<evidence type="ECO:0000259" key="1">
    <source>
        <dbReference type="PROSITE" id="PS50853"/>
    </source>
</evidence>
<sequence>MKTAHLFKNRIVIIVFLNFFIFSAKSQVVKLDINGNFTIQGNNSTYWKYRYKATGSNDETYSALIYSANISTIKLNPFISWDFSRNFHSIFAQAGAWEDYFTINSDYAAISKSVGYSFNFNTSAITEGWRGYRLQNTTENSNSNILETNVLANGSTGKSVYMGWYYNYGLILVSPKLNDLAADKKFSIYANGFQGNYPLVLGTITDPYDPTTFHPLKTVMITGGTFNKIEVFLNNYNGQDKYIAIKNMGATGDIYLDDFSYDQSVNCYDNTNLSVSNVSEDKAIVNFNADTAQTSWELHLKDITRDITQTINISTNKNYILENLVGNTNYEVKVRANCAPGLYSNWTPVQTFRTSCSTISSGYKTSFLETPFFNPCWTKLESGASIDQAPLIGHTLKPRTGSRYISMVNKVTSNTQKSFIVTPYITDLDNTKRIKFFLISDVNGSAYNKNSLTIGTMSNPEDASTFIALKTILPSEMNEINGFKTNDYWKEHIVYLDNYNVTNNHHYIAIKQNNLDSNSSRFNIDDFTYESTPACKEPVNLKLIKSDFESAKISWENINTPNNGEWEIQYGVSGFAIGNGITISSTSTVSTISNLSSFTNYDFYVRSKCGTNYSNWSDRGVFKTKCTGVTTGYAYDFENDSFNLNTCWSRTTPDIRDRFYSPDAFINYTTPPYGGSSTAHSGTKLIMINGFKNSPDVLVNEKSILVTPRLLDLNNERKISFWAYVPSDSYSTLTSIQIGTLSDPEDYSTFVPYESITTGFAINQWKNYSVDFSNYYGTNKFIGIRMFNSNKSNYLLFIDDFVYTDNQCSRPSSLTATQNGVSSATLTWKTNNNNPINCEIEYGPIGFTPGAGTLLTTTSLPLEIPNLNLNTKYQYRVRNICTTNIVNWSNLYEFKISCTVNAPFTENFDQYPASNGYLIPNFCWSTNENSNENIYAGVGRYHFTNFNSAPNSGYFYNSNDTNKPTYFISPYLGDFTNTKRVKFWINKNNSSSPQVVTIGTL</sequence>
<gene>
    <name evidence="2" type="ORF">IQ05_00708</name>
</gene>
<dbReference type="SUPFAM" id="SSF49265">
    <property type="entry name" value="Fibronectin type III"/>
    <property type="match status" value="2"/>
</dbReference>
<dbReference type="InterPro" id="IPR003961">
    <property type="entry name" value="FN3_dom"/>
</dbReference>
<proteinExistence type="predicted"/>
<evidence type="ECO:0000313" key="3">
    <source>
        <dbReference type="Proteomes" id="UP000317519"/>
    </source>
</evidence>
<feature type="domain" description="Fibronectin type-III" evidence="1">
    <location>
        <begin position="537"/>
        <end position="627"/>
    </location>
</feature>
<comment type="caution">
    <text evidence="2">The sequence shown here is derived from an EMBL/GenBank/DDBJ whole genome shotgun (WGS) entry which is preliminary data.</text>
</comment>
<dbReference type="SMART" id="SM00060">
    <property type="entry name" value="FN3"/>
    <property type="match status" value="3"/>
</dbReference>
<dbReference type="Proteomes" id="UP000317519">
    <property type="component" value="Unassembled WGS sequence"/>
</dbReference>
<protein>
    <recommendedName>
        <fullName evidence="1">Fibronectin type-III domain-containing protein</fullName>
    </recommendedName>
</protein>
<organism evidence="2 3">
    <name type="scientific">Flavobacterium tiangeerense</name>
    <dbReference type="NCBI Taxonomy" id="459471"/>
    <lineage>
        <taxon>Bacteria</taxon>
        <taxon>Pseudomonadati</taxon>
        <taxon>Bacteroidota</taxon>
        <taxon>Flavobacteriia</taxon>
        <taxon>Flavobacteriales</taxon>
        <taxon>Flavobacteriaceae</taxon>
        <taxon>Flavobacterium</taxon>
    </lineage>
</organism>
<name>A0ABY3FL07_9FLAO</name>
<dbReference type="EMBL" id="VLKO01000003">
    <property type="protein sequence ID" value="TWI01141.1"/>
    <property type="molecule type" value="Genomic_DNA"/>
</dbReference>